<evidence type="ECO:0000313" key="1">
    <source>
        <dbReference type="EMBL" id="KIK21047.1"/>
    </source>
</evidence>
<dbReference type="EMBL" id="KN833756">
    <property type="protein sequence ID" value="KIK21047.1"/>
    <property type="molecule type" value="Genomic_DNA"/>
</dbReference>
<proteinExistence type="predicted"/>
<keyword evidence="2" id="KW-1185">Reference proteome</keyword>
<sequence>MRYGGTVQHAMRGLRSRVSLPLRVFSMASESVNGFARTNVPEVSTSTDLGTC</sequence>
<dbReference type="AlphaFoldDB" id="A0A0C9ZF25"/>
<dbReference type="Proteomes" id="UP000054018">
    <property type="component" value="Unassembled WGS sequence"/>
</dbReference>
<name>A0A0C9ZF25_9AGAM</name>
<accession>A0A0C9ZF25</accession>
<evidence type="ECO:0000313" key="2">
    <source>
        <dbReference type="Proteomes" id="UP000054018"/>
    </source>
</evidence>
<organism evidence="1 2">
    <name type="scientific">Pisolithus microcarpus 441</name>
    <dbReference type="NCBI Taxonomy" id="765257"/>
    <lineage>
        <taxon>Eukaryota</taxon>
        <taxon>Fungi</taxon>
        <taxon>Dikarya</taxon>
        <taxon>Basidiomycota</taxon>
        <taxon>Agaricomycotina</taxon>
        <taxon>Agaricomycetes</taxon>
        <taxon>Agaricomycetidae</taxon>
        <taxon>Boletales</taxon>
        <taxon>Sclerodermatineae</taxon>
        <taxon>Pisolithaceae</taxon>
        <taxon>Pisolithus</taxon>
    </lineage>
</organism>
<gene>
    <name evidence="1" type="ORF">PISMIDRAFT_568821</name>
</gene>
<reference evidence="1 2" key="1">
    <citation type="submission" date="2014-04" db="EMBL/GenBank/DDBJ databases">
        <authorList>
            <consortium name="DOE Joint Genome Institute"/>
            <person name="Kuo A."/>
            <person name="Kohler A."/>
            <person name="Costa M.D."/>
            <person name="Nagy L.G."/>
            <person name="Floudas D."/>
            <person name="Copeland A."/>
            <person name="Barry K.W."/>
            <person name="Cichocki N."/>
            <person name="Veneault-Fourrey C."/>
            <person name="LaButti K."/>
            <person name="Lindquist E.A."/>
            <person name="Lipzen A."/>
            <person name="Lundell T."/>
            <person name="Morin E."/>
            <person name="Murat C."/>
            <person name="Sun H."/>
            <person name="Tunlid A."/>
            <person name="Henrissat B."/>
            <person name="Grigoriev I.V."/>
            <person name="Hibbett D.S."/>
            <person name="Martin F."/>
            <person name="Nordberg H.P."/>
            <person name="Cantor M.N."/>
            <person name="Hua S.X."/>
        </authorList>
    </citation>
    <scope>NUCLEOTIDE SEQUENCE [LARGE SCALE GENOMIC DNA]</scope>
    <source>
        <strain evidence="1 2">441</strain>
    </source>
</reference>
<reference evidence="2" key="2">
    <citation type="submission" date="2015-01" db="EMBL/GenBank/DDBJ databases">
        <title>Evolutionary Origins and Diversification of the Mycorrhizal Mutualists.</title>
        <authorList>
            <consortium name="DOE Joint Genome Institute"/>
            <consortium name="Mycorrhizal Genomics Consortium"/>
            <person name="Kohler A."/>
            <person name="Kuo A."/>
            <person name="Nagy L.G."/>
            <person name="Floudas D."/>
            <person name="Copeland A."/>
            <person name="Barry K.W."/>
            <person name="Cichocki N."/>
            <person name="Veneault-Fourrey C."/>
            <person name="LaButti K."/>
            <person name="Lindquist E.A."/>
            <person name="Lipzen A."/>
            <person name="Lundell T."/>
            <person name="Morin E."/>
            <person name="Murat C."/>
            <person name="Riley R."/>
            <person name="Ohm R."/>
            <person name="Sun H."/>
            <person name="Tunlid A."/>
            <person name="Henrissat B."/>
            <person name="Grigoriev I.V."/>
            <person name="Hibbett D.S."/>
            <person name="Martin F."/>
        </authorList>
    </citation>
    <scope>NUCLEOTIDE SEQUENCE [LARGE SCALE GENOMIC DNA]</scope>
    <source>
        <strain evidence="2">441</strain>
    </source>
</reference>
<dbReference type="HOGENOM" id="CLU_3088167_0_0_1"/>
<protein>
    <submittedName>
        <fullName evidence="1">Uncharacterized protein</fullName>
    </submittedName>
</protein>